<comment type="similarity">
    <text evidence="2">Belongs to the major facilitator superfamily. Proton-dependent oligopeptide transporter (POT/PTR) (TC 2.A.17) family.</text>
</comment>
<name>A0A0T6B328_9SCAR</name>
<evidence type="ECO:0000256" key="1">
    <source>
        <dbReference type="ARBA" id="ARBA00004141"/>
    </source>
</evidence>
<dbReference type="EMBL" id="LJIG01016049">
    <property type="protein sequence ID" value="KRT81769.1"/>
    <property type="molecule type" value="Genomic_DNA"/>
</dbReference>
<evidence type="ECO:0000256" key="4">
    <source>
        <dbReference type="ARBA" id="ARBA00022856"/>
    </source>
</evidence>
<keyword evidence="6 8" id="KW-0472">Membrane</keyword>
<dbReference type="GO" id="GO:0022857">
    <property type="term" value="F:transmembrane transporter activity"/>
    <property type="evidence" value="ECO:0007669"/>
    <property type="project" value="InterPro"/>
</dbReference>
<reference evidence="9 10" key="1">
    <citation type="submission" date="2015-09" db="EMBL/GenBank/DDBJ databases">
        <title>Draft genome of the scarab beetle Oryctes borbonicus.</title>
        <authorList>
            <person name="Meyer J.M."/>
            <person name="Markov G.V."/>
            <person name="Baskaran P."/>
            <person name="Herrmann M."/>
            <person name="Sommer R.J."/>
            <person name="Roedelsperger C."/>
        </authorList>
    </citation>
    <scope>NUCLEOTIDE SEQUENCE [LARGE SCALE GENOMIC DNA]</scope>
    <source>
        <strain evidence="9">OB123</strain>
        <tissue evidence="9">Whole animal</tissue>
    </source>
</reference>
<keyword evidence="3 8" id="KW-0812">Transmembrane</keyword>
<evidence type="ECO:0000256" key="8">
    <source>
        <dbReference type="SAM" id="Phobius"/>
    </source>
</evidence>
<organism evidence="9 10">
    <name type="scientific">Oryctes borbonicus</name>
    <dbReference type="NCBI Taxonomy" id="1629725"/>
    <lineage>
        <taxon>Eukaryota</taxon>
        <taxon>Metazoa</taxon>
        <taxon>Ecdysozoa</taxon>
        <taxon>Arthropoda</taxon>
        <taxon>Hexapoda</taxon>
        <taxon>Insecta</taxon>
        <taxon>Pterygota</taxon>
        <taxon>Neoptera</taxon>
        <taxon>Endopterygota</taxon>
        <taxon>Coleoptera</taxon>
        <taxon>Polyphaga</taxon>
        <taxon>Scarabaeiformia</taxon>
        <taxon>Scarabaeidae</taxon>
        <taxon>Dynastinae</taxon>
        <taxon>Oryctes</taxon>
    </lineage>
</organism>
<dbReference type="GO" id="GO:0015833">
    <property type="term" value="P:peptide transport"/>
    <property type="evidence" value="ECO:0007669"/>
    <property type="project" value="UniProtKB-KW"/>
</dbReference>
<evidence type="ECO:0000256" key="5">
    <source>
        <dbReference type="ARBA" id="ARBA00022989"/>
    </source>
</evidence>
<comment type="caution">
    <text evidence="9">The sequence shown here is derived from an EMBL/GenBank/DDBJ whole genome shotgun (WGS) entry which is preliminary data.</text>
</comment>
<keyword evidence="4" id="KW-0571">Peptide transport</keyword>
<gene>
    <name evidence="9" type="ORF">AMK59_6223</name>
</gene>
<dbReference type="Gene3D" id="1.20.1250.20">
    <property type="entry name" value="MFS general substrate transporter like domains"/>
    <property type="match status" value="1"/>
</dbReference>
<dbReference type="Proteomes" id="UP000051574">
    <property type="component" value="Unassembled WGS sequence"/>
</dbReference>
<dbReference type="Pfam" id="PF00854">
    <property type="entry name" value="PTR2"/>
    <property type="match status" value="1"/>
</dbReference>
<dbReference type="GO" id="GO:0016020">
    <property type="term" value="C:membrane"/>
    <property type="evidence" value="ECO:0007669"/>
    <property type="project" value="UniProtKB-SubCell"/>
</dbReference>
<accession>A0A0T6B328</accession>
<evidence type="ECO:0000256" key="3">
    <source>
        <dbReference type="ARBA" id="ARBA00022692"/>
    </source>
</evidence>
<proteinExistence type="inferred from homology"/>
<dbReference type="InterPro" id="IPR036259">
    <property type="entry name" value="MFS_trans_sf"/>
</dbReference>
<evidence type="ECO:0008006" key="11">
    <source>
        <dbReference type="Google" id="ProtNLM"/>
    </source>
</evidence>
<feature type="region of interest" description="Disordered" evidence="7">
    <location>
        <begin position="99"/>
        <end position="119"/>
    </location>
</feature>
<evidence type="ECO:0000256" key="7">
    <source>
        <dbReference type="SAM" id="MobiDB-lite"/>
    </source>
</evidence>
<evidence type="ECO:0000256" key="6">
    <source>
        <dbReference type="ARBA" id="ARBA00023136"/>
    </source>
</evidence>
<feature type="transmembrane region" description="Helical" evidence="8">
    <location>
        <begin position="6"/>
        <end position="25"/>
    </location>
</feature>
<dbReference type="InterPro" id="IPR000109">
    <property type="entry name" value="POT_fam"/>
</dbReference>
<keyword evidence="5 8" id="KW-1133">Transmembrane helix</keyword>
<dbReference type="AlphaFoldDB" id="A0A0T6B328"/>
<evidence type="ECO:0000256" key="2">
    <source>
        <dbReference type="ARBA" id="ARBA00005982"/>
    </source>
</evidence>
<feature type="transmembrane region" description="Helical" evidence="8">
    <location>
        <begin position="37"/>
        <end position="57"/>
    </location>
</feature>
<keyword evidence="4" id="KW-0653">Protein transport</keyword>
<feature type="transmembrane region" description="Helical" evidence="8">
    <location>
        <begin position="69"/>
        <end position="88"/>
    </location>
</feature>
<dbReference type="PANTHER" id="PTHR11654">
    <property type="entry name" value="OLIGOPEPTIDE TRANSPORTER-RELATED"/>
    <property type="match status" value="1"/>
</dbReference>
<evidence type="ECO:0000313" key="9">
    <source>
        <dbReference type="EMBL" id="KRT81769.1"/>
    </source>
</evidence>
<evidence type="ECO:0000313" key="10">
    <source>
        <dbReference type="Proteomes" id="UP000051574"/>
    </source>
</evidence>
<comment type="subcellular location">
    <subcellularLocation>
        <location evidence="1">Membrane</location>
        <topology evidence="1">Multi-pass membrane protein</topology>
    </subcellularLocation>
</comment>
<keyword evidence="10" id="KW-1185">Reference proteome</keyword>
<dbReference type="OrthoDB" id="205993at2759"/>
<sequence>MLWQIPQYVIITAGEIMFSITGLEFSYSQAPISMKSVLQACWLLTTAFGNLLVIIIELIQNFNEESSKFFLYCGVMVLDMIIFAFMAMRYKYVNPHREDDDSIAENKNGGIDNKAFDKE</sequence>
<protein>
    <recommendedName>
        <fullName evidence="11">Membrane transporter</fullName>
    </recommendedName>
</protein>
<keyword evidence="4" id="KW-0813">Transport</keyword>